<keyword evidence="3" id="KW-1185">Reference proteome</keyword>
<dbReference type="CTD" id="9813040"/>
<protein>
    <submittedName>
        <fullName evidence="2">Uncharacterized protein</fullName>
    </submittedName>
</protein>
<dbReference type="Proteomes" id="UP000008281">
    <property type="component" value="Unassembled WGS sequence"/>
</dbReference>
<dbReference type="EMBL" id="DS268551">
    <property type="protein sequence ID" value="EFO89148.1"/>
    <property type="molecule type" value="Genomic_DNA"/>
</dbReference>
<name>E3N7T2_CAERE</name>
<reference evidence="2" key="1">
    <citation type="submission" date="2007-07" db="EMBL/GenBank/DDBJ databases">
        <title>PCAP assembly of the Caenorhabditis remanei genome.</title>
        <authorList>
            <consortium name="The Caenorhabditis remanei Sequencing Consortium"/>
            <person name="Wilson R.K."/>
        </authorList>
    </citation>
    <scope>NUCLEOTIDE SEQUENCE [LARGE SCALE GENOMIC DNA]</scope>
    <source>
        <strain evidence="2">PB4641</strain>
    </source>
</reference>
<proteinExistence type="predicted"/>
<evidence type="ECO:0000256" key="1">
    <source>
        <dbReference type="SAM" id="MobiDB-lite"/>
    </source>
</evidence>
<feature type="compositionally biased region" description="Basic and acidic residues" evidence="1">
    <location>
        <begin position="139"/>
        <end position="151"/>
    </location>
</feature>
<dbReference type="HOGENOM" id="CLU_1596062_0_0_1"/>
<dbReference type="GeneID" id="9813040"/>
<evidence type="ECO:0000313" key="2">
    <source>
        <dbReference type="EMBL" id="EFO89148.1"/>
    </source>
</evidence>
<dbReference type="AlphaFoldDB" id="E3N7T2"/>
<accession>E3N7T2</accession>
<evidence type="ECO:0000313" key="3">
    <source>
        <dbReference type="Proteomes" id="UP000008281"/>
    </source>
</evidence>
<dbReference type="RefSeq" id="XP_003095534.2">
    <property type="nucleotide sequence ID" value="XM_003095486.2"/>
</dbReference>
<feature type="compositionally biased region" description="Polar residues" evidence="1">
    <location>
        <begin position="33"/>
        <end position="51"/>
    </location>
</feature>
<feature type="compositionally biased region" description="Basic residues" evidence="1">
    <location>
        <begin position="1"/>
        <end position="12"/>
    </location>
</feature>
<dbReference type="KEGG" id="crq:GCK72_012615"/>
<sequence length="168" mass="19324">MARHSAVKKVAKKRSDDKKSKVNTRALCKKQKPNNGQHGLRNGSTRSNGIDNNEKLINLAKQLVKSHPELSHQKALQIEKQRQEAKMKRDEDGTVAVWNHMTIDYDLEEYINQSKQKDNRNVPDMDGFAVETMELEIFGEEKENRNDDSGKKRGALRIRDVNSNIQKE</sequence>
<gene>
    <name evidence="2" type="ORF">CRE_17497</name>
</gene>
<feature type="region of interest" description="Disordered" evidence="1">
    <location>
        <begin position="1"/>
        <end position="53"/>
    </location>
</feature>
<feature type="region of interest" description="Disordered" evidence="1">
    <location>
        <begin position="138"/>
        <end position="168"/>
    </location>
</feature>
<organism evidence="3">
    <name type="scientific">Caenorhabditis remanei</name>
    <name type="common">Caenorhabditis vulgaris</name>
    <dbReference type="NCBI Taxonomy" id="31234"/>
    <lineage>
        <taxon>Eukaryota</taxon>
        <taxon>Metazoa</taxon>
        <taxon>Ecdysozoa</taxon>
        <taxon>Nematoda</taxon>
        <taxon>Chromadorea</taxon>
        <taxon>Rhabditida</taxon>
        <taxon>Rhabditina</taxon>
        <taxon>Rhabditomorpha</taxon>
        <taxon>Rhabditoidea</taxon>
        <taxon>Rhabditidae</taxon>
        <taxon>Peloderinae</taxon>
        <taxon>Caenorhabditis</taxon>
    </lineage>
</organism>